<organism evidence="1 2">
    <name type="scientific">Macaca mulatta</name>
    <name type="common">Rhesus macaque</name>
    <dbReference type="NCBI Taxonomy" id="9544"/>
    <lineage>
        <taxon>Eukaryota</taxon>
        <taxon>Metazoa</taxon>
        <taxon>Chordata</taxon>
        <taxon>Craniata</taxon>
        <taxon>Vertebrata</taxon>
        <taxon>Euteleostomi</taxon>
        <taxon>Mammalia</taxon>
        <taxon>Eutheria</taxon>
        <taxon>Euarchontoglires</taxon>
        <taxon>Primates</taxon>
        <taxon>Haplorrhini</taxon>
        <taxon>Catarrhini</taxon>
        <taxon>Cercopithecidae</taxon>
        <taxon>Cercopithecinae</taxon>
        <taxon>Macaca</taxon>
    </lineage>
</organism>
<dbReference type="PRINTS" id="PR02045">
    <property type="entry name" value="F138DOMAIN"/>
</dbReference>
<dbReference type="VEuPathDB" id="HostDB:ENSMMUG00000063495"/>
<reference evidence="1" key="4">
    <citation type="submission" date="2025-09" db="UniProtKB">
        <authorList>
            <consortium name="Ensembl"/>
        </authorList>
    </citation>
    <scope>IDENTIFICATION</scope>
    <source>
        <strain evidence="1">17573</strain>
    </source>
</reference>
<dbReference type="InParanoid" id="A0A5F8AGE6"/>
<dbReference type="GeneTree" id="ENSGT00940000164709"/>
<name>A0A5F8AGE6_MACMU</name>
<dbReference type="PANTHER" id="PTHR46254:SF3">
    <property type="entry name" value="SECRETED PROTEIN"/>
    <property type="match status" value="1"/>
</dbReference>
<evidence type="ECO:0000313" key="1">
    <source>
        <dbReference type="Ensembl" id="ENSMMUP00000076016.1"/>
    </source>
</evidence>
<dbReference type="Ensembl" id="ENSMMUT00000100717.1">
    <property type="protein sequence ID" value="ENSMMUP00000076016.1"/>
    <property type="gene ID" value="ENSMMUG00000063495.1"/>
</dbReference>
<proteinExistence type="predicted"/>
<dbReference type="AlphaFoldDB" id="A0A5F8AGE6"/>
<dbReference type="Proteomes" id="UP000006718">
    <property type="component" value="Chromosome 7"/>
</dbReference>
<reference evidence="1" key="2">
    <citation type="submission" date="2019-01" db="EMBL/GenBank/DDBJ databases">
        <authorList>
            <person name="Graves T."/>
            <person name="Eichler E.E."/>
            <person name="Wilson R.K."/>
        </authorList>
    </citation>
    <scope>NUCLEOTIDE SEQUENCE [LARGE SCALE GENOMIC DNA]</scope>
    <source>
        <strain evidence="1">17573</strain>
    </source>
</reference>
<dbReference type="Bgee" id="ENSMMUG00000063495">
    <property type="expression patterns" value="Expressed in spermatocyte and 3 other cell types or tissues"/>
</dbReference>
<sequence>FFVSLVERDLRWSFVLVTQARVQWCDLGSLQPLPSRFKQFSCLSLPSSLDYRHTPPCLTNFVFLVETGFHQIGQASLELLTLSDSLTSACQNAGITGVSTTPGPETG</sequence>
<reference evidence="1" key="3">
    <citation type="submission" date="2025-08" db="UniProtKB">
        <authorList>
            <consortium name="Ensembl"/>
        </authorList>
    </citation>
    <scope>IDENTIFICATION</scope>
    <source>
        <strain evidence="1">17573</strain>
    </source>
</reference>
<reference evidence="2" key="1">
    <citation type="journal article" date="2007" name="Science">
        <title>Evolutionary and biomedical insights from the rhesus macaque genome.</title>
        <authorList>
            <person name="Gibbs R.A."/>
            <person name="Rogers J."/>
            <person name="Katze M.G."/>
            <person name="Bumgarner R."/>
            <person name="Weinstock G.M."/>
            <person name="Mardis E.R."/>
            <person name="Remington K.A."/>
            <person name="Strausberg R.L."/>
            <person name="Venter J.C."/>
            <person name="Wilson R.K."/>
            <person name="Batzer M.A."/>
            <person name="Bustamante C.D."/>
            <person name="Eichler E.E."/>
            <person name="Hahn M.W."/>
            <person name="Hardison R.C."/>
            <person name="Makova K.D."/>
            <person name="Miller W."/>
            <person name="Milosavljevic A."/>
            <person name="Palermo R.E."/>
            <person name="Siepel A."/>
            <person name="Sikela J.M."/>
            <person name="Attaway T."/>
            <person name="Bell S."/>
            <person name="Bernard K.E."/>
            <person name="Buhay C.J."/>
            <person name="Chandrabose M.N."/>
            <person name="Dao M."/>
            <person name="Davis C."/>
            <person name="Delehaunty K.D."/>
            <person name="Ding Y."/>
            <person name="Dinh H.H."/>
            <person name="Dugan-Rocha S."/>
            <person name="Fulton L.A."/>
            <person name="Gabisi R.A."/>
            <person name="Garner T.T."/>
            <person name="Godfrey J."/>
            <person name="Hawes A.C."/>
            <person name="Hernandez J."/>
            <person name="Hines S."/>
            <person name="Holder M."/>
            <person name="Hume J."/>
            <person name="Jhangiani S.N."/>
            <person name="Joshi V."/>
            <person name="Khan Z.M."/>
            <person name="Kirkness E.F."/>
            <person name="Cree A."/>
            <person name="Fowler R.G."/>
            <person name="Lee S."/>
            <person name="Lewis L.R."/>
            <person name="Li Z."/>
            <person name="Liu Y.-S."/>
            <person name="Moore S.M."/>
            <person name="Muzny D."/>
            <person name="Nazareth L.V."/>
            <person name="Ngo D.N."/>
            <person name="Okwuonu G.O."/>
            <person name="Pai G."/>
            <person name="Parker D."/>
            <person name="Paul H.A."/>
            <person name="Pfannkoch C."/>
            <person name="Pohl C.S."/>
            <person name="Rogers Y.-H.C."/>
            <person name="Ruiz S.J."/>
            <person name="Sabo A."/>
            <person name="Santibanez J."/>
            <person name="Schneider B.W."/>
            <person name="Smith S.M."/>
            <person name="Sodergren E."/>
            <person name="Svatek A.F."/>
            <person name="Utterback T.R."/>
            <person name="Vattathil S."/>
            <person name="Warren W."/>
            <person name="White C.S."/>
            <person name="Chinwalla A.T."/>
            <person name="Feng Y."/>
            <person name="Halpern A.L."/>
            <person name="Hillier L.W."/>
            <person name="Huang X."/>
            <person name="Minx P."/>
            <person name="Nelson J.O."/>
            <person name="Pepin K.H."/>
            <person name="Qin X."/>
            <person name="Sutton G.G."/>
            <person name="Venter E."/>
            <person name="Walenz B.P."/>
            <person name="Wallis J.W."/>
            <person name="Worley K.C."/>
            <person name="Yang S.-P."/>
            <person name="Jones S.M."/>
            <person name="Marra M.A."/>
            <person name="Rocchi M."/>
            <person name="Schein J.E."/>
            <person name="Baertsch R."/>
            <person name="Clarke L."/>
            <person name="Csuros M."/>
            <person name="Glasscock J."/>
            <person name="Harris R.A."/>
            <person name="Havlak P."/>
            <person name="Jackson A.R."/>
            <person name="Jiang H."/>
            <person name="Liu Y."/>
            <person name="Messina D.N."/>
            <person name="Shen Y."/>
            <person name="Song H.X.-Z."/>
            <person name="Wylie T."/>
            <person name="Zhang L."/>
            <person name="Birney E."/>
            <person name="Han K."/>
            <person name="Konkel M.K."/>
            <person name="Lee J."/>
            <person name="Smit A.F.A."/>
            <person name="Ullmer B."/>
            <person name="Wang H."/>
            <person name="Xing J."/>
            <person name="Burhans R."/>
            <person name="Cheng Z."/>
            <person name="Karro J.E."/>
            <person name="Ma J."/>
            <person name="Raney B."/>
            <person name="She X."/>
            <person name="Cox M.J."/>
            <person name="Demuth J.P."/>
            <person name="Dumas L.J."/>
            <person name="Han S.-G."/>
            <person name="Hopkins J."/>
            <person name="Karimpour-Fard A."/>
            <person name="Kim Y.H."/>
            <person name="Pollack J.R."/>
            <person name="Vinar T."/>
            <person name="Addo-Quaye C."/>
            <person name="Degenhardt J."/>
            <person name="Denby A."/>
            <person name="Hubisz M.J."/>
            <person name="Indap A."/>
            <person name="Kosiol C."/>
            <person name="Lahn B.T."/>
            <person name="Lawson H.A."/>
            <person name="Marklein A."/>
            <person name="Nielsen R."/>
            <person name="Vallender E.J."/>
            <person name="Clark A.G."/>
            <person name="Ferguson B."/>
            <person name="Hernandez R.D."/>
            <person name="Hirani K."/>
            <person name="Kehrer-Sawatzki H."/>
            <person name="Kolb J."/>
            <person name="Patil S."/>
            <person name="Pu L.-L."/>
            <person name="Ren Y."/>
            <person name="Smith D.G."/>
            <person name="Wheeler D.A."/>
            <person name="Schenck I."/>
            <person name="Ball E.V."/>
            <person name="Chen R."/>
            <person name="Cooper D.N."/>
            <person name="Giardine B."/>
            <person name="Hsu F."/>
            <person name="Kent W.J."/>
            <person name="Lesk A."/>
            <person name="Nelson D.L."/>
            <person name="O'brien W.E."/>
            <person name="Pruefer K."/>
            <person name="Stenson P.D."/>
            <person name="Wallace J.C."/>
            <person name="Ke H."/>
            <person name="Liu X.-M."/>
            <person name="Wang P."/>
            <person name="Xiang A.P."/>
            <person name="Yang F."/>
            <person name="Barber G.P."/>
            <person name="Haussler D."/>
            <person name="Karolchik D."/>
            <person name="Kern A.D."/>
            <person name="Kuhn R.M."/>
            <person name="Smith K.E."/>
            <person name="Zwieg A.S."/>
        </authorList>
    </citation>
    <scope>NUCLEOTIDE SEQUENCE [LARGE SCALE GENOMIC DNA]</scope>
    <source>
        <strain evidence="2">17573</strain>
    </source>
</reference>
<dbReference type="OMA" id="PCLTNFV"/>
<protein>
    <submittedName>
        <fullName evidence="1">Uncharacterized protein</fullName>
    </submittedName>
</protein>
<keyword evidence="2" id="KW-1185">Reference proteome</keyword>
<evidence type="ECO:0000313" key="2">
    <source>
        <dbReference type="Proteomes" id="UP000006718"/>
    </source>
</evidence>
<accession>A0A5F8AGE6</accession>
<dbReference type="PANTHER" id="PTHR46254">
    <property type="entry name" value="PROTEIN GVQW1-RELATED"/>
    <property type="match status" value="1"/>
</dbReference>